<comment type="caution">
    <text evidence="7">The sequence shown here is derived from an EMBL/GenBank/DDBJ whole genome shotgun (WGS) entry which is preliminary data.</text>
</comment>
<feature type="compositionally biased region" description="Pro residues" evidence="4">
    <location>
        <begin position="10"/>
        <end position="21"/>
    </location>
</feature>
<dbReference type="EMBL" id="SORZ01000002">
    <property type="protein sequence ID" value="TPW34382.1"/>
    <property type="molecule type" value="Genomic_DNA"/>
</dbReference>
<evidence type="ECO:0000313" key="8">
    <source>
        <dbReference type="Proteomes" id="UP000315037"/>
    </source>
</evidence>
<evidence type="ECO:0000313" key="7">
    <source>
        <dbReference type="EMBL" id="TPW34382.1"/>
    </source>
</evidence>
<protein>
    <submittedName>
        <fullName evidence="7">TIGR03862 family flavoprotein</fullName>
    </submittedName>
</protein>
<proteinExistence type="predicted"/>
<dbReference type="SUPFAM" id="SSF51905">
    <property type="entry name" value="FAD/NAD(P)-binding domain"/>
    <property type="match status" value="1"/>
</dbReference>
<dbReference type="InterPro" id="IPR004792">
    <property type="entry name" value="BaiN-like"/>
</dbReference>
<dbReference type="InterPro" id="IPR055178">
    <property type="entry name" value="RsdA/BaiN/AoA(So)-like_dom"/>
</dbReference>
<dbReference type="Pfam" id="PF22780">
    <property type="entry name" value="HI0933_like_1st"/>
    <property type="match status" value="1"/>
</dbReference>
<keyword evidence="3" id="KW-0274">FAD</keyword>
<feature type="domain" description="RsdA/BaiN/AoA(So)-like insert" evidence="6">
    <location>
        <begin position="237"/>
        <end position="389"/>
    </location>
</feature>
<dbReference type="Gene3D" id="2.40.30.10">
    <property type="entry name" value="Translation factors"/>
    <property type="match status" value="1"/>
</dbReference>
<keyword evidence="8" id="KW-1185">Reference proteome</keyword>
<organism evidence="7 8">
    <name type="scientific">Oecophyllibacter saccharovorans</name>
    <dbReference type="NCBI Taxonomy" id="2558360"/>
    <lineage>
        <taxon>Bacteria</taxon>
        <taxon>Pseudomonadati</taxon>
        <taxon>Pseudomonadota</taxon>
        <taxon>Alphaproteobacteria</taxon>
        <taxon>Acetobacterales</taxon>
        <taxon>Acetobacteraceae</taxon>
        <taxon>Oecophyllibacter</taxon>
    </lineage>
</organism>
<dbReference type="Gene3D" id="3.50.50.60">
    <property type="entry name" value="FAD/NAD(P)-binding domain"/>
    <property type="match status" value="1"/>
</dbReference>
<keyword evidence="2" id="KW-0285">Flavoprotein</keyword>
<dbReference type="PANTHER" id="PTHR42887">
    <property type="entry name" value="OS12G0638800 PROTEIN"/>
    <property type="match status" value="1"/>
</dbReference>
<evidence type="ECO:0000256" key="4">
    <source>
        <dbReference type="SAM" id="MobiDB-lite"/>
    </source>
</evidence>
<dbReference type="Gene3D" id="1.10.8.260">
    <property type="entry name" value="HI0933 insert domain-like"/>
    <property type="match status" value="1"/>
</dbReference>
<dbReference type="InterPro" id="IPR023166">
    <property type="entry name" value="BaiN-like_dom_sf"/>
</dbReference>
<dbReference type="AlphaFoldDB" id="A0A506UMC1"/>
<name>A0A506UMC1_9PROT</name>
<dbReference type="SUPFAM" id="SSF160996">
    <property type="entry name" value="HI0933 insert domain-like"/>
    <property type="match status" value="1"/>
</dbReference>
<feature type="domain" description="RsdA/BaiN/AoA(So)-like Rossmann fold-like" evidence="5">
    <location>
        <begin position="40"/>
        <end position="441"/>
    </location>
</feature>
<evidence type="ECO:0000259" key="5">
    <source>
        <dbReference type="Pfam" id="PF03486"/>
    </source>
</evidence>
<dbReference type="NCBIfam" id="TIGR03862">
    <property type="entry name" value="flavo_PP4765"/>
    <property type="match status" value="1"/>
</dbReference>
<dbReference type="InterPro" id="IPR036188">
    <property type="entry name" value="FAD/NAD-bd_sf"/>
</dbReference>
<dbReference type="Pfam" id="PF03486">
    <property type="entry name" value="HI0933_like"/>
    <property type="match status" value="1"/>
</dbReference>
<accession>A0A506UMC1</accession>
<dbReference type="RefSeq" id="WP_165600969.1">
    <property type="nucleotide sequence ID" value="NZ_SORZ01000002.1"/>
</dbReference>
<dbReference type="Proteomes" id="UP000315037">
    <property type="component" value="Unassembled WGS sequence"/>
</dbReference>
<feature type="region of interest" description="Disordered" evidence="4">
    <location>
        <begin position="1"/>
        <end position="39"/>
    </location>
</feature>
<comment type="cofactor">
    <cofactor evidence="1">
        <name>FAD</name>
        <dbReference type="ChEBI" id="CHEBI:57692"/>
    </cofactor>
</comment>
<dbReference type="InterPro" id="IPR057661">
    <property type="entry name" value="RsdA/BaiN/AoA(So)_Rossmann"/>
</dbReference>
<dbReference type="InterPro" id="IPR022460">
    <property type="entry name" value="Flavoprotein_PP4765"/>
</dbReference>
<evidence type="ECO:0000259" key="6">
    <source>
        <dbReference type="Pfam" id="PF22780"/>
    </source>
</evidence>
<reference evidence="7 8" key="1">
    <citation type="submission" date="2019-03" db="EMBL/GenBank/DDBJ databases">
        <title>The complete genome sequence of Neokomagataea sp. Jb2 NBRC113641.</title>
        <authorList>
            <person name="Chua K.-O."/>
            <person name="Chan K.-G."/>
            <person name="See-Too W.-S."/>
        </authorList>
    </citation>
    <scope>NUCLEOTIDE SEQUENCE [LARGE SCALE GENOMIC DNA]</scope>
    <source>
        <strain evidence="7 8">Jb2</strain>
    </source>
</reference>
<evidence type="ECO:0000256" key="2">
    <source>
        <dbReference type="ARBA" id="ARBA00022630"/>
    </source>
</evidence>
<dbReference type="NCBIfam" id="TIGR00275">
    <property type="entry name" value="aminoacetone oxidase family FAD-binding enzyme"/>
    <property type="match status" value="1"/>
</dbReference>
<evidence type="ECO:0000256" key="3">
    <source>
        <dbReference type="ARBA" id="ARBA00022827"/>
    </source>
</evidence>
<sequence>MTPEAFPDTSPDPAPVPPQPLPVKTGPGTAPPTGKSKRKSIAVIGGGPAGLFAAECLARQGHAVTVYDHMARPGRKFLMAGRSGLNLTHDEPPALFSERYGASLPRLQPALDAFTPAQLRQWAEGLGQPCFTGSSGRVFLKSLKASPLLRAWLERLENLGVTFAGRHRFAGFAPLSGATPAGEAAPQKLRFTTPEGEKEVTADATVLAMGGASWSRLGSDGQWAGLFPPRDCAPFLPANCSFLPAWPAPFLESFLARYEGETLRGIALSFGGVPHRGDLTITRRGLEGAPLYALSAPLRDALMAHNGPQVAQLNLRPTLSASEIQRRLSAQRPRESRANRLRKALRLTPLERALLNELAPDAATPAQLAQAVQGLPLAFSAPGELDRAISTAGGLKWAAVDGNFMLKDRPGVFACGEMLDWEAPTGGYLLQGCFSTAHAAAGGVAHWLAEGTGDKRPA</sequence>
<dbReference type="PRINTS" id="PR00419">
    <property type="entry name" value="ADXRDTASE"/>
</dbReference>
<dbReference type="PANTHER" id="PTHR42887:SF1">
    <property type="entry name" value="BLR3961 PROTEIN"/>
    <property type="match status" value="1"/>
</dbReference>
<gene>
    <name evidence="7" type="ORF">E3202_07810</name>
</gene>
<evidence type="ECO:0000256" key="1">
    <source>
        <dbReference type="ARBA" id="ARBA00001974"/>
    </source>
</evidence>